<dbReference type="Proteomes" id="UP001147005">
    <property type="component" value="Unassembled WGS sequence"/>
</dbReference>
<sequence>MSKPKRKIRGTNKTKLIICEGISDKKFVERLKVVLHKRDCGFTVRVDQAAGGGPKSAILHAINYYGDYDFKSVFIDSDLPIPPEAKRAAINHRIDIFQSRPHCLEGLLLKMMGHNGEIMNTALAKELFYKKYDLANVVTQQWYDENIDVMLLDTIINDNKHCCCDVIKKLHGFFASV</sequence>
<protein>
    <submittedName>
        <fullName evidence="1">Uncharacterized protein</fullName>
    </submittedName>
</protein>
<reference evidence="1" key="1">
    <citation type="submission" date="2022-01" db="EMBL/GenBank/DDBJ databases">
        <title>Genetic Characterization of Carbapenem-resistant Citrobacter spp. from China: a multicenter study.</title>
        <authorList>
            <person name="Ye L."/>
        </authorList>
    </citation>
    <scope>NUCLEOTIDE SEQUENCE</scope>
    <source>
        <strain evidence="1">IR5432</strain>
    </source>
</reference>
<dbReference type="EMBL" id="JAKIHW010000057">
    <property type="protein sequence ID" value="MDE9621333.1"/>
    <property type="molecule type" value="Genomic_DNA"/>
</dbReference>
<name>A0A9X4JPQ9_9ENTR</name>
<accession>A0A9X4JPQ9</accession>
<gene>
    <name evidence="1" type="ORF">L2111_25130</name>
</gene>
<evidence type="ECO:0000313" key="1">
    <source>
        <dbReference type="EMBL" id="MDE9621333.1"/>
    </source>
</evidence>
<evidence type="ECO:0000313" key="2">
    <source>
        <dbReference type="Proteomes" id="UP001147005"/>
    </source>
</evidence>
<organism evidence="1 2">
    <name type="scientific">Citrobacter portucalensis</name>
    <dbReference type="NCBI Taxonomy" id="1639133"/>
    <lineage>
        <taxon>Bacteria</taxon>
        <taxon>Pseudomonadati</taxon>
        <taxon>Pseudomonadota</taxon>
        <taxon>Gammaproteobacteria</taxon>
        <taxon>Enterobacterales</taxon>
        <taxon>Enterobacteriaceae</taxon>
        <taxon>Citrobacter</taxon>
        <taxon>Citrobacter freundii complex</taxon>
    </lineage>
</organism>
<comment type="caution">
    <text evidence="1">The sequence shown here is derived from an EMBL/GenBank/DDBJ whole genome shotgun (WGS) entry which is preliminary data.</text>
</comment>
<dbReference type="RefSeq" id="WP_192474194.1">
    <property type="nucleotide sequence ID" value="NZ_JAKIHW010000057.1"/>
</dbReference>
<dbReference type="AlphaFoldDB" id="A0A9X4JPQ9"/>
<proteinExistence type="predicted"/>